<reference evidence="1 2" key="1">
    <citation type="submission" date="2012-12" db="EMBL/GenBank/DDBJ databases">
        <title>Genome Assembly of Photobacterium sp. AK15.</title>
        <authorList>
            <person name="Khatri I."/>
            <person name="Vaidya B."/>
            <person name="Srinivas T.N.R."/>
            <person name="Subramanian S."/>
            <person name="Pinnaka A."/>
        </authorList>
    </citation>
    <scope>NUCLEOTIDE SEQUENCE [LARGE SCALE GENOMIC DNA]</scope>
    <source>
        <strain evidence="1 2">AK15</strain>
    </source>
</reference>
<dbReference type="AlphaFoldDB" id="L8J7L4"/>
<dbReference type="PATRIC" id="fig|1056511.3.peg.3235"/>
<comment type="caution">
    <text evidence="1">The sequence shown here is derived from an EMBL/GenBank/DDBJ whole genome shotgun (WGS) entry which is preliminary data.</text>
</comment>
<dbReference type="Proteomes" id="UP000011134">
    <property type="component" value="Unassembled WGS sequence"/>
</dbReference>
<proteinExistence type="predicted"/>
<sequence length="40" mass="4350">MDVRCKKQLHKGKLPAKTGYADPTLITVTFLIANPGVNPL</sequence>
<evidence type="ECO:0000313" key="2">
    <source>
        <dbReference type="Proteomes" id="UP000011134"/>
    </source>
</evidence>
<evidence type="ECO:0000313" key="1">
    <source>
        <dbReference type="EMBL" id="ELR64756.1"/>
    </source>
</evidence>
<organism evidence="1 2">
    <name type="scientific">Photobacterium marinum</name>
    <dbReference type="NCBI Taxonomy" id="1056511"/>
    <lineage>
        <taxon>Bacteria</taxon>
        <taxon>Pseudomonadati</taxon>
        <taxon>Pseudomonadota</taxon>
        <taxon>Gammaproteobacteria</taxon>
        <taxon>Vibrionales</taxon>
        <taxon>Vibrionaceae</taxon>
        <taxon>Photobacterium</taxon>
    </lineage>
</organism>
<protein>
    <submittedName>
        <fullName evidence="1">Uncharacterized protein</fullName>
    </submittedName>
</protein>
<dbReference type="EMBL" id="AMZO01000022">
    <property type="protein sequence ID" value="ELR64756.1"/>
    <property type="molecule type" value="Genomic_DNA"/>
</dbReference>
<gene>
    <name evidence="1" type="ORF">C942_02162</name>
</gene>
<name>L8J7L4_9GAMM</name>
<accession>L8J7L4</accession>
<keyword evidence="2" id="KW-1185">Reference proteome</keyword>